<evidence type="ECO:0000313" key="2">
    <source>
        <dbReference type="EMBL" id="GAT47670.1"/>
    </source>
</evidence>
<proteinExistence type="predicted"/>
<dbReference type="InterPro" id="IPR059179">
    <property type="entry name" value="MLKL-like_MCAfunc"/>
</dbReference>
<name>A0ABQ0L9M9_MYCCL</name>
<organism evidence="2 3">
    <name type="scientific">Mycena chlorophos</name>
    <name type="common">Agaric fungus</name>
    <name type="synonym">Agaricus chlorophos</name>
    <dbReference type="NCBI Taxonomy" id="658473"/>
    <lineage>
        <taxon>Eukaryota</taxon>
        <taxon>Fungi</taxon>
        <taxon>Dikarya</taxon>
        <taxon>Basidiomycota</taxon>
        <taxon>Agaricomycotina</taxon>
        <taxon>Agaricomycetes</taxon>
        <taxon>Agaricomycetidae</taxon>
        <taxon>Agaricales</taxon>
        <taxon>Marasmiineae</taxon>
        <taxon>Mycenaceae</taxon>
        <taxon>Mycena</taxon>
    </lineage>
</organism>
<dbReference type="Gene3D" id="1.20.930.20">
    <property type="entry name" value="Adaptor protein Cbl, N-terminal domain"/>
    <property type="match status" value="1"/>
</dbReference>
<keyword evidence="3" id="KW-1185">Reference proteome</keyword>
<dbReference type="Proteomes" id="UP000815677">
    <property type="component" value="Unassembled WGS sequence"/>
</dbReference>
<evidence type="ECO:0000313" key="3">
    <source>
        <dbReference type="Proteomes" id="UP000815677"/>
    </source>
</evidence>
<dbReference type="CDD" id="cd21037">
    <property type="entry name" value="MLKL_NTD"/>
    <property type="match status" value="1"/>
</dbReference>
<dbReference type="InterPro" id="IPR036537">
    <property type="entry name" value="Adaptor_Cbl_N_dom_sf"/>
</dbReference>
<sequence length="219" mass="24972">MSALRGGLRSGRDPPNSPPHTSLAGTSVPVQSRRRMKWHVRLSKTTRGDLGDGLRTFLDVLEPATEALPPFKASVGTVRALWTVADRCKANQRNAKTLLDYITRILDSMYLPFDQHQEDFSEETRFLFARFESDLSDIKTEIESWLGQRSKIFTRIRHQNRDESKLEELRRKLTESIAAFKIDLQILQQAEANAHAEANVVAAQRHFERVETALNIGLF</sequence>
<gene>
    <name evidence="2" type="ORF">MCHLO_05123</name>
</gene>
<reference evidence="2" key="1">
    <citation type="submission" date="2014-09" db="EMBL/GenBank/DDBJ databases">
        <title>Genome sequence of the luminous mushroom Mycena chlorophos for searching fungal bioluminescence genes.</title>
        <authorList>
            <person name="Tanaka Y."/>
            <person name="Kasuga D."/>
            <person name="Oba Y."/>
            <person name="Hase S."/>
            <person name="Sato K."/>
            <person name="Oba Y."/>
            <person name="Sakakibara Y."/>
        </authorList>
    </citation>
    <scope>NUCLEOTIDE SEQUENCE</scope>
</reference>
<dbReference type="EMBL" id="DF843861">
    <property type="protein sequence ID" value="GAT47670.1"/>
    <property type="molecule type" value="Genomic_DNA"/>
</dbReference>
<feature type="compositionally biased region" description="Polar residues" evidence="1">
    <location>
        <begin position="19"/>
        <end position="29"/>
    </location>
</feature>
<protein>
    <submittedName>
        <fullName evidence="2">Uncharacterized protein</fullName>
    </submittedName>
</protein>
<dbReference type="SUPFAM" id="SSF47162">
    <property type="entry name" value="Apolipoprotein"/>
    <property type="match status" value="1"/>
</dbReference>
<feature type="region of interest" description="Disordered" evidence="1">
    <location>
        <begin position="1"/>
        <end position="29"/>
    </location>
</feature>
<accession>A0ABQ0L9M9</accession>
<evidence type="ECO:0000256" key="1">
    <source>
        <dbReference type="SAM" id="MobiDB-lite"/>
    </source>
</evidence>